<dbReference type="Pfam" id="PF00583">
    <property type="entry name" value="Acetyltransf_1"/>
    <property type="match status" value="1"/>
</dbReference>
<dbReference type="Gene3D" id="3.40.630.30">
    <property type="match status" value="1"/>
</dbReference>
<proteinExistence type="predicted"/>
<dbReference type="PROSITE" id="PS51186">
    <property type="entry name" value="GNAT"/>
    <property type="match status" value="1"/>
</dbReference>
<evidence type="ECO:0000313" key="5">
    <source>
        <dbReference type="Proteomes" id="UP000679629"/>
    </source>
</evidence>
<dbReference type="PANTHER" id="PTHR43877:SF2">
    <property type="entry name" value="AMINOALKYLPHOSPHONATE N-ACETYLTRANSFERASE-RELATED"/>
    <property type="match status" value="1"/>
</dbReference>
<dbReference type="InterPro" id="IPR000182">
    <property type="entry name" value="GNAT_dom"/>
</dbReference>
<keyword evidence="5" id="KW-1185">Reference proteome</keyword>
<protein>
    <submittedName>
        <fullName evidence="4">GNAT family N-acetyltransferase</fullName>
    </submittedName>
</protein>
<name>A0ABX8FKA3_9ACTN</name>
<dbReference type="CDD" id="cd04301">
    <property type="entry name" value="NAT_SF"/>
    <property type="match status" value="1"/>
</dbReference>
<dbReference type="Proteomes" id="UP000679629">
    <property type="component" value="Chromosome"/>
</dbReference>
<sequence length="169" mass="18563">MITRAYEAGDRTGVRQVYADAMSLAYAEILSPDVLRVSLAAGWRGLLRGHSVIVAVDELDIVGFVDVASGDEPGHCYVYDLFVAPQAQGAGVGRRLMEAAHKAMDGMGATQRFLWVLEGNERAMAFYEREGWRRDGQRVLSSRGVHRLRYQYGRGAGASSRTPSLSPEK</sequence>
<evidence type="ECO:0000256" key="2">
    <source>
        <dbReference type="ARBA" id="ARBA00023315"/>
    </source>
</evidence>
<dbReference type="SUPFAM" id="SSF55729">
    <property type="entry name" value="Acyl-CoA N-acyltransferases (Nat)"/>
    <property type="match status" value="1"/>
</dbReference>
<dbReference type="InterPro" id="IPR050832">
    <property type="entry name" value="Bact_Acetyltransf"/>
</dbReference>
<keyword evidence="2" id="KW-0012">Acyltransferase</keyword>
<evidence type="ECO:0000313" key="4">
    <source>
        <dbReference type="EMBL" id="QWB21565.1"/>
    </source>
</evidence>
<accession>A0ABX8FKA3</accession>
<evidence type="ECO:0000256" key="1">
    <source>
        <dbReference type="ARBA" id="ARBA00022679"/>
    </source>
</evidence>
<keyword evidence="1" id="KW-0808">Transferase</keyword>
<gene>
    <name evidence="4" type="ORF">KJK29_02665</name>
</gene>
<dbReference type="RefSeq" id="WP_215116971.1">
    <property type="nucleotide sequence ID" value="NZ_CP075896.1"/>
</dbReference>
<dbReference type="InterPro" id="IPR016181">
    <property type="entry name" value="Acyl_CoA_acyltransferase"/>
</dbReference>
<feature type="domain" description="N-acetyltransferase" evidence="3">
    <location>
        <begin position="1"/>
        <end position="155"/>
    </location>
</feature>
<reference evidence="5" key="1">
    <citation type="submission" date="2021-05" db="EMBL/GenBank/DDBJ databases">
        <title>Direct Submission.</title>
        <authorList>
            <person name="Li K."/>
            <person name="Gao J."/>
        </authorList>
    </citation>
    <scope>NUCLEOTIDE SEQUENCE [LARGE SCALE GENOMIC DNA]</scope>
    <source>
        <strain evidence="5">MG62</strain>
    </source>
</reference>
<organism evidence="4 5">
    <name type="scientific">Streptomyces koelreuteriae</name>
    <dbReference type="NCBI Taxonomy" id="2838015"/>
    <lineage>
        <taxon>Bacteria</taxon>
        <taxon>Bacillati</taxon>
        <taxon>Actinomycetota</taxon>
        <taxon>Actinomycetes</taxon>
        <taxon>Kitasatosporales</taxon>
        <taxon>Streptomycetaceae</taxon>
        <taxon>Streptomyces</taxon>
    </lineage>
</organism>
<dbReference type="EMBL" id="CP075896">
    <property type="protein sequence ID" value="QWB21565.1"/>
    <property type="molecule type" value="Genomic_DNA"/>
</dbReference>
<dbReference type="PANTHER" id="PTHR43877">
    <property type="entry name" value="AMINOALKYLPHOSPHONATE N-ACETYLTRANSFERASE-RELATED-RELATED"/>
    <property type="match status" value="1"/>
</dbReference>
<evidence type="ECO:0000259" key="3">
    <source>
        <dbReference type="PROSITE" id="PS51186"/>
    </source>
</evidence>